<evidence type="ECO:0000313" key="1">
    <source>
        <dbReference type="EMBL" id="KUH39548.1"/>
    </source>
</evidence>
<gene>
    <name evidence="1" type="ORF">ATE80_06295</name>
</gene>
<dbReference type="AlphaFoldDB" id="A0A117IXD4"/>
<name>A0A117IXD4_9ACTN</name>
<dbReference type="EMBL" id="LNSV01000010">
    <property type="protein sequence ID" value="KUH39548.1"/>
    <property type="molecule type" value="Genomic_DNA"/>
</dbReference>
<comment type="caution">
    <text evidence="1">The sequence shown here is derived from an EMBL/GenBank/DDBJ whole genome shotgun (WGS) entry which is preliminary data.</text>
</comment>
<dbReference type="Proteomes" id="UP000054011">
    <property type="component" value="Unassembled WGS sequence"/>
</dbReference>
<sequence length="62" mass="6474">MSGGASGIAAAVTPTEVVGLVTSVSRTVEDAPVMRVEGTVVMTDVIWPRRRRHGEPVDTGDP</sequence>
<reference evidence="1 2" key="1">
    <citation type="submission" date="2015-11" db="EMBL/GenBank/DDBJ databases">
        <title>Genome-wide analysis reveals the secondary metabolome in Streptomyces kanasensis ZX01.</title>
        <authorList>
            <person name="Zhang G."/>
            <person name="Han L."/>
            <person name="Feng J."/>
            <person name="Zhang X."/>
        </authorList>
    </citation>
    <scope>NUCLEOTIDE SEQUENCE [LARGE SCALE GENOMIC DNA]</scope>
    <source>
        <strain evidence="1 2">ZX01</strain>
    </source>
</reference>
<protein>
    <submittedName>
        <fullName evidence="1">Uncharacterized protein</fullName>
    </submittedName>
</protein>
<accession>A0A117IXD4</accession>
<keyword evidence="2" id="KW-1185">Reference proteome</keyword>
<organism evidence="1 2">
    <name type="scientific">Streptomyces kanasensis</name>
    <dbReference type="NCBI Taxonomy" id="936756"/>
    <lineage>
        <taxon>Bacteria</taxon>
        <taxon>Bacillati</taxon>
        <taxon>Actinomycetota</taxon>
        <taxon>Actinomycetes</taxon>
        <taxon>Kitasatosporales</taxon>
        <taxon>Streptomycetaceae</taxon>
        <taxon>Streptomyces</taxon>
    </lineage>
</organism>
<proteinExistence type="predicted"/>
<evidence type="ECO:0000313" key="2">
    <source>
        <dbReference type="Proteomes" id="UP000054011"/>
    </source>
</evidence>